<evidence type="ECO:0000313" key="2">
    <source>
        <dbReference type="Proteomes" id="UP000824469"/>
    </source>
</evidence>
<dbReference type="EMBL" id="JAHRHJ020000006">
    <property type="protein sequence ID" value="KAH9313003.1"/>
    <property type="molecule type" value="Genomic_DNA"/>
</dbReference>
<comment type="caution">
    <text evidence="1">The sequence shown here is derived from an EMBL/GenBank/DDBJ whole genome shotgun (WGS) entry which is preliminary data.</text>
</comment>
<dbReference type="Proteomes" id="UP000824469">
    <property type="component" value="Unassembled WGS sequence"/>
</dbReference>
<evidence type="ECO:0000313" key="1">
    <source>
        <dbReference type="EMBL" id="KAH9313003.1"/>
    </source>
</evidence>
<keyword evidence="2" id="KW-1185">Reference proteome</keyword>
<accession>A0AA38G0V0</accession>
<proteinExistence type="predicted"/>
<dbReference type="AlphaFoldDB" id="A0AA38G0V0"/>
<organism evidence="1 2">
    <name type="scientific">Taxus chinensis</name>
    <name type="common">Chinese yew</name>
    <name type="synonym">Taxus wallichiana var. chinensis</name>
    <dbReference type="NCBI Taxonomy" id="29808"/>
    <lineage>
        <taxon>Eukaryota</taxon>
        <taxon>Viridiplantae</taxon>
        <taxon>Streptophyta</taxon>
        <taxon>Embryophyta</taxon>
        <taxon>Tracheophyta</taxon>
        <taxon>Spermatophyta</taxon>
        <taxon>Pinopsida</taxon>
        <taxon>Pinidae</taxon>
        <taxon>Conifers II</taxon>
        <taxon>Cupressales</taxon>
        <taxon>Taxaceae</taxon>
        <taxon>Taxus</taxon>
    </lineage>
</organism>
<sequence length="80" mass="8856">MELQRMMSCEGFEAHVKDMESEHQALPHLGKCNRESPSASDESALQEEILRTITGAHLIPPDDLALALGVLVPEVIIDKY</sequence>
<reference evidence="1 2" key="1">
    <citation type="journal article" date="2021" name="Nat. Plants">
        <title>The Taxus genome provides insights into paclitaxel biosynthesis.</title>
        <authorList>
            <person name="Xiong X."/>
            <person name="Gou J."/>
            <person name="Liao Q."/>
            <person name="Li Y."/>
            <person name="Zhou Q."/>
            <person name="Bi G."/>
            <person name="Li C."/>
            <person name="Du R."/>
            <person name="Wang X."/>
            <person name="Sun T."/>
            <person name="Guo L."/>
            <person name="Liang H."/>
            <person name="Lu P."/>
            <person name="Wu Y."/>
            <person name="Zhang Z."/>
            <person name="Ro D.K."/>
            <person name="Shang Y."/>
            <person name="Huang S."/>
            <person name="Yan J."/>
        </authorList>
    </citation>
    <scope>NUCLEOTIDE SEQUENCE [LARGE SCALE GENOMIC DNA]</scope>
    <source>
        <strain evidence="1">Ta-2019</strain>
    </source>
</reference>
<feature type="non-terminal residue" evidence="1">
    <location>
        <position position="80"/>
    </location>
</feature>
<protein>
    <submittedName>
        <fullName evidence="1">Uncharacterized protein</fullName>
    </submittedName>
</protein>
<gene>
    <name evidence="1" type="ORF">KI387_028038</name>
</gene>
<name>A0AA38G0V0_TAXCH</name>